<dbReference type="PROSITE" id="PS51272">
    <property type="entry name" value="SLH"/>
    <property type="match status" value="3"/>
</dbReference>
<dbReference type="PANTHER" id="PTHR43308">
    <property type="entry name" value="OUTER MEMBRANE PROTEIN ALPHA-RELATED"/>
    <property type="match status" value="1"/>
</dbReference>
<feature type="domain" description="SLH" evidence="4">
    <location>
        <begin position="1268"/>
        <end position="1320"/>
    </location>
</feature>
<feature type="transmembrane region" description="Helical" evidence="3">
    <location>
        <begin position="24"/>
        <end position="44"/>
    </location>
</feature>
<evidence type="ECO:0000256" key="2">
    <source>
        <dbReference type="SAM" id="MobiDB-lite"/>
    </source>
</evidence>
<dbReference type="Proteomes" id="UP000256727">
    <property type="component" value="Unassembled WGS sequence"/>
</dbReference>
<dbReference type="Pfam" id="PF13313">
    <property type="entry name" value="DUF4082"/>
    <property type="match status" value="2"/>
</dbReference>
<dbReference type="SUPFAM" id="SSF81296">
    <property type="entry name" value="E set domains"/>
    <property type="match status" value="1"/>
</dbReference>
<dbReference type="InterPro" id="IPR032812">
    <property type="entry name" value="SbsA_Ig"/>
</dbReference>
<evidence type="ECO:0000256" key="1">
    <source>
        <dbReference type="ARBA" id="ARBA00022729"/>
    </source>
</evidence>
<dbReference type="InterPro" id="IPR051465">
    <property type="entry name" value="Cell_Envelope_Struct_Comp"/>
</dbReference>
<name>A0A3D9L7U8_9MICC</name>
<keyword evidence="3" id="KW-1133">Transmembrane helix</keyword>
<keyword evidence="3" id="KW-0812">Transmembrane</keyword>
<keyword evidence="6" id="KW-1185">Reference proteome</keyword>
<dbReference type="InterPro" id="IPR014756">
    <property type="entry name" value="Ig_E-set"/>
</dbReference>
<keyword evidence="1" id="KW-0732">Signal</keyword>
<dbReference type="InterPro" id="IPR001119">
    <property type="entry name" value="SLH_dom"/>
</dbReference>
<evidence type="ECO:0000313" key="5">
    <source>
        <dbReference type="EMBL" id="REE02429.1"/>
    </source>
</evidence>
<proteinExistence type="predicted"/>
<evidence type="ECO:0000256" key="3">
    <source>
        <dbReference type="SAM" id="Phobius"/>
    </source>
</evidence>
<dbReference type="InterPro" id="IPR046540">
    <property type="entry name" value="DMFA2_C"/>
</dbReference>
<evidence type="ECO:0000313" key="6">
    <source>
        <dbReference type="Proteomes" id="UP000256727"/>
    </source>
</evidence>
<protein>
    <submittedName>
        <fullName evidence="5">S-layer family protein</fullName>
    </submittedName>
</protein>
<dbReference type="Pfam" id="PF20254">
    <property type="entry name" value="DMFA2_C"/>
    <property type="match status" value="1"/>
</dbReference>
<organism evidence="5 6">
    <name type="scientific">Citricoccus muralis</name>
    <dbReference type="NCBI Taxonomy" id="169134"/>
    <lineage>
        <taxon>Bacteria</taxon>
        <taxon>Bacillati</taxon>
        <taxon>Actinomycetota</taxon>
        <taxon>Actinomycetes</taxon>
        <taxon>Micrococcales</taxon>
        <taxon>Micrococcaceae</taxon>
        <taxon>Citricoccus</taxon>
    </lineage>
</organism>
<dbReference type="Pfam" id="PF13205">
    <property type="entry name" value="Big_5"/>
    <property type="match status" value="1"/>
</dbReference>
<sequence>MLPVSPAPSPPVTVHRHYARLRRWWPSLAIVFVATVALILPFGWAPLVSAAENCGPGANRIVCENSKPGSPYTEWEIEGAGDESIQGFATDISVNAGNRIDFKVDTDAADYDIDIYRTGYYEGLGARKVASVDPGAALPQKQPECLRDASTEMTDCGNWAVSAAWDIPAEAVSGVYLAKLTRKDTGGASHITFVVRNDGVESDVLFQTSDTTWHAYNNYGGSNFYQGGANTRAYKISYNRPFATRGGIEARDFYFGAEYPMVRFMERNGYDVTYFSNIDTDRHGDQLTNHKTFLSVGHDEYWSGQQRENVEKARDAGVNLQFLTGNEAYWRVRYEKSPADPSGNDYRTLVSYKETWSNRKIDPAAEWTGTWRDPRFASPANGGGNPENALSGTAYVVNFGDLPVTVNDREGDLRLWRGTNLTNLAAGAEEPLAPHTVGYESNEDLDNGFRPAGLIHLSTTTGQVPEYLQDVGNVVAPGETTHHLTLYKAASGALVFSAGSIQWTWGLDDWHDGDGAAPDPRMQQAQVNLFADMGVKPGTLQPNLVAAQASQDSTPPTVAVTSKPSAAVSHGQKVTIKGTASDGSGTTAGKVAGVEYSLDAGATWNLAEGTTSWSFTYVQQGMGQNTVLVRGIDDSANYPASGTPITVDVTGPYSVFGTNTPGTADAGDPEPVELGLRFTPTTDGLVTGARFYLGGANSGPHTGSLWSSDGTRLATASFPSGGSNGWQTTEFSEPVAVEAGSTYVVSYSAPNGHYAADPYYFSYRGIAAAPLTVAGGFGVSQGGVYDTNGGFPASSYNSTNYYVDAVFEAGGEAALSAGTHRPAHTANSVPVNTAISAVLTRDVVPSSVAITVKAGAGDRDPGAPAAGTAVPGTTSYDAATRTATFTPEKSLANGTPYTVTLAARDAAGEVVTRGNTWSFRTVSAASENGPFGLLAESVVPTTALVDDGKPVTLGTAFSTTKPGTVTGLEFYKAAGNPGPHVGALHASDGTLLGEVTFGTASASGWQHAPLATPVKLETGKEYVVSYRTTQYSAELGQWAEPTVSGPLQTAANAGRFVYGGTFPTDVSSTNYLVDVRFAPDSAEPTPTPTPTPTPAPTPTPTPTPTTGPTPTPTPTPTTGPTPTPTPTTGPTPTPTPTPGPTTCDARDFTDNAIGSQFYDDVRWMQCEAITKGYGNNYYGKSKEISRGESVAFIYRYVDGPSAGTEQTFRDVPVSHTHFAPISWAAKSGVTTGYADESFKPQQEVTRGEFASFLYRAVKPTQEGTATFSDVPKTSAHYKAISWMASEKISIGYKDETFRPGRPISRGEVAAFLHRYDLTVD</sequence>
<feature type="domain" description="SLH" evidence="4">
    <location>
        <begin position="1144"/>
        <end position="1203"/>
    </location>
</feature>
<dbReference type="Gene3D" id="2.60.40.1220">
    <property type="match status" value="1"/>
</dbReference>
<accession>A0A3D9L7U8</accession>
<feature type="region of interest" description="Disordered" evidence="2">
    <location>
        <begin position="1079"/>
        <end position="1143"/>
    </location>
</feature>
<dbReference type="Pfam" id="PF00395">
    <property type="entry name" value="SLH"/>
    <property type="match status" value="2"/>
</dbReference>
<dbReference type="EMBL" id="QREH01000001">
    <property type="protein sequence ID" value="REE02429.1"/>
    <property type="molecule type" value="Genomic_DNA"/>
</dbReference>
<dbReference type="InterPro" id="IPR014755">
    <property type="entry name" value="Cu-Rt/internalin_Ig-like"/>
</dbReference>
<dbReference type="InterPro" id="IPR025141">
    <property type="entry name" value="DUF4082"/>
</dbReference>
<reference evidence="5 6" key="1">
    <citation type="submission" date="2018-07" db="EMBL/GenBank/DDBJ databases">
        <title>Sequencing the genomes of 1000 actinobacteria strains.</title>
        <authorList>
            <person name="Klenk H.-P."/>
        </authorList>
    </citation>
    <scope>NUCLEOTIDE SEQUENCE [LARGE SCALE GENOMIC DNA]</scope>
    <source>
        <strain evidence="5 6">DSM 14442</strain>
    </source>
</reference>
<feature type="domain" description="SLH" evidence="4">
    <location>
        <begin position="1204"/>
        <end position="1267"/>
    </location>
</feature>
<feature type="compositionally biased region" description="Pro residues" evidence="2">
    <location>
        <begin position="1085"/>
        <end position="1139"/>
    </location>
</feature>
<keyword evidence="3" id="KW-0472">Membrane</keyword>
<dbReference type="Gene3D" id="2.60.40.650">
    <property type="match status" value="1"/>
</dbReference>
<gene>
    <name evidence="5" type="ORF">C8E99_0199</name>
</gene>
<dbReference type="RefSeq" id="WP_147301150.1">
    <property type="nucleotide sequence ID" value="NZ_QREH01000001.1"/>
</dbReference>
<comment type="caution">
    <text evidence="5">The sequence shown here is derived from an EMBL/GenBank/DDBJ whole genome shotgun (WGS) entry which is preliminary data.</text>
</comment>
<dbReference type="OrthoDB" id="505641at2"/>
<dbReference type="PRINTS" id="PR01217">
    <property type="entry name" value="PRICHEXTENSN"/>
</dbReference>
<evidence type="ECO:0000259" key="4">
    <source>
        <dbReference type="PROSITE" id="PS51272"/>
    </source>
</evidence>